<gene>
    <name evidence="2" type="ORF">HF568_16665</name>
</gene>
<evidence type="ECO:0000313" key="2">
    <source>
        <dbReference type="EMBL" id="MBU2724786.1"/>
    </source>
</evidence>
<reference evidence="2" key="1">
    <citation type="journal article" date="2021" name="ISME J.">
        <title>Genomic evolution of the class Acidithiobacillia: deep-branching Proteobacteria living in extreme acidic conditions.</title>
        <authorList>
            <person name="Moya-Beltran A."/>
            <person name="Beard S."/>
            <person name="Rojas-Villalobos C."/>
            <person name="Issotta F."/>
            <person name="Gallardo Y."/>
            <person name="Ulloa R."/>
            <person name="Giaveno A."/>
            <person name="Degli Esposti M."/>
            <person name="Johnson D.B."/>
            <person name="Quatrini R."/>
        </authorList>
    </citation>
    <scope>NUCLEOTIDE SEQUENCE</scope>
    <source>
        <strain evidence="2">DSM 583</strain>
    </source>
</reference>
<dbReference type="EMBL" id="JABBHS010000514">
    <property type="protein sequence ID" value="MBU2724786.1"/>
    <property type="molecule type" value="Genomic_DNA"/>
</dbReference>
<dbReference type="InterPro" id="IPR004843">
    <property type="entry name" value="Calcineurin-like_PHP"/>
</dbReference>
<accession>A0A8X8GFK3</accession>
<dbReference type="Gene3D" id="3.60.21.10">
    <property type="match status" value="1"/>
</dbReference>
<dbReference type="Pfam" id="PF00149">
    <property type="entry name" value="Metallophos"/>
    <property type="match status" value="1"/>
</dbReference>
<proteinExistence type="predicted"/>
<dbReference type="SUPFAM" id="SSF56300">
    <property type="entry name" value="Metallo-dependent phosphatases"/>
    <property type="match status" value="1"/>
</dbReference>
<dbReference type="Proteomes" id="UP000887300">
    <property type="component" value="Unassembled WGS sequence"/>
</dbReference>
<comment type="caution">
    <text evidence="2">The sequence shown here is derived from an EMBL/GenBank/DDBJ whole genome shotgun (WGS) entry which is preliminary data.</text>
</comment>
<protein>
    <submittedName>
        <fullName evidence="2">Phosphatase</fullName>
    </submittedName>
</protein>
<organism evidence="2 3">
    <name type="scientific">Acidithiobacillus ferridurans</name>
    <dbReference type="NCBI Taxonomy" id="1232575"/>
    <lineage>
        <taxon>Bacteria</taxon>
        <taxon>Pseudomonadati</taxon>
        <taxon>Pseudomonadota</taxon>
        <taxon>Acidithiobacillia</taxon>
        <taxon>Acidithiobacillales</taxon>
        <taxon>Acidithiobacillaceae</taxon>
        <taxon>Acidithiobacillus</taxon>
    </lineage>
</organism>
<name>A0A8X8GFK3_ACIFI</name>
<dbReference type="InterPro" id="IPR029052">
    <property type="entry name" value="Metallo-depent_PP-like"/>
</dbReference>
<evidence type="ECO:0000313" key="3">
    <source>
        <dbReference type="Proteomes" id="UP000887300"/>
    </source>
</evidence>
<evidence type="ECO:0000259" key="1">
    <source>
        <dbReference type="Pfam" id="PF00149"/>
    </source>
</evidence>
<dbReference type="PANTHER" id="PTHR37844">
    <property type="entry name" value="SER/THR PROTEIN PHOSPHATASE SUPERFAMILY (AFU_ORTHOLOGUE AFUA_1G14840)"/>
    <property type="match status" value="1"/>
</dbReference>
<dbReference type="PANTHER" id="PTHR37844:SF2">
    <property type="entry name" value="SER_THR PROTEIN PHOSPHATASE SUPERFAMILY (AFU_ORTHOLOGUE AFUA_1G14840)"/>
    <property type="match status" value="1"/>
</dbReference>
<dbReference type="AlphaFoldDB" id="A0A8X8GFK3"/>
<dbReference type="RefSeq" id="WP_215885945.1">
    <property type="nucleotide sequence ID" value="NZ_CP134225.1"/>
</dbReference>
<dbReference type="GO" id="GO:0016787">
    <property type="term" value="F:hydrolase activity"/>
    <property type="evidence" value="ECO:0007669"/>
    <property type="project" value="InterPro"/>
</dbReference>
<feature type="domain" description="Calcineurin-like phosphoesterase" evidence="1">
    <location>
        <begin position="1"/>
        <end position="220"/>
    </location>
</feature>
<sequence>MRIAYASDLHMEFGNPFVTDGLDGADVLVLAGDVETHAGEWAYFLRRVSESFGHKPIIVVMGNHEYYHGVYPDDLDRYLRALADLQLPNIHLLERESVVIDGVRFLGATLWTDFAKGTQAMSCQLGMADFVVIRDGDTMIGLSAQRIDQDHKDTVAWLKACFHDNWRGSNVVVTHHAPSFRSSHPRFADSRITGGFCSDLDSLIGAWKPDLWIHGHVHDPMDYRIGKTRVLCNPWGYPDERNERVFLTAETGCPKDVTGGAFPE</sequence>